<dbReference type="OrthoDB" id="7874235at2"/>
<sequence length="62" mass="7372">MTKHISDQPRHHGGQRLREYTRRERFSGLHPVVAKLRSRPKSRGDEGRRTAEYLRIERGHLV</sequence>
<reference evidence="2 3" key="1">
    <citation type="submission" date="2017-07" db="EMBL/GenBank/DDBJ databases">
        <authorList>
            <person name="Sun Z.S."/>
            <person name="Albrecht U."/>
            <person name="Echele G."/>
            <person name="Lee C.C."/>
        </authorList>
    </citation>
    <scope>NUCLEOTIDE SEQUENCE [LARGE SCALE GENOMIC DNA]</scope>
    <source>
        <strain evidence="2 3">DSM 14827</strain>
    </source>
</reference>
<evidence type="ECO:0000256" key="1">
    <source>
        <dbReference type="SAM" id="MobiDB-lite"/>
    </source>
</evidence>
<dbReference type="EMBL" id="FZQB01000001">
    <property type="protein sequence ID" value="SNT68633.1"/>
    <property type="molecule type" value="Genomic_DNA"/>
</dbReference>
<proteinExistence type="predicted"/>
<evidence type="ECO:0000313" key="3">
    <source>
        <dbReference type="Proteomes" id="UP000198307"/>
    </source>
</evidence>
<dbReference type="AlphaFoldDB" id="A0A239PMP5"/>
<gene>
    <name evidence="2" type="ORF">SAMN05444959_101192</name>
</gene>
<feature type="region of interest" description="Disordered" evidence="1">
    <location>
        <begin position="1"/>
        <end position="27"/>
    </location>
</feature>
<name>A0A239PMP5_9RHOB</name>
<organism evidence="2 3">
    <name type="scientific">Paracoccus seriniphilus</name>
    <dbReference type="NCBI Taxonomy" id="184748"/>
    <lineage>
        <taxon>Bacteria</taxon>
        <taxon>Pseudomonadati</taxon>
        <taxon>Pseudomonadota</taxon>
        <taxon>Alphaproteobacteria</taxon>
        <taxon>Rhodobacterales</taxon>
        <taxon>Paracoccaceae</taxon>
        <taxon>Paracoccus</taxon>
    </lineage>
</organism>
<dbReference type="Proteomes" id="UP000198307">
    <property type="component" value="Unassembled WGS sequence"/>
</dbReference>
<evidence type="ECO:0000313" key="2">
    <source>
        <dbReference type="EMBL" id="SNT68633.1"/>
    </source>
</evidence>
<keyword evidence="3" id="KW-1185">Reference proteome</keyword>
<dbReference type="RefSeq" id="WP_089342546.1">
    <property type="nucleotide sequence ID" value="NZ_CP067129.1"/>
</dbReference>
<protein>
    <submittedName>
        <fullName evidence="2">Uncharacterized protein</fullName>
    </submittedName>
</protein>
<accession>A0A239PMP5</accession>